<dbReference type="PROSITE" id="PS50987">
    <property type="entry name" value="HTH_ARSR_2"/>
    <property type="match status" value="1"/>
</dbReference>
<dbReference type="InterPro" id="IPR036388">
    <property type="entry name" value="WH-like_DNA-bd_sf"/>
</dbReference>
<dbReference type="GO" id="GO:0003700">
    <property type="term" value="F:DNA-binding transcription factor activity"/>
    <property type="evidence" value="ECO:0007669"/>
    <property type="project" value="InterPro"/>
</dbReference>
<dbReference type="InterPro" id="IPR011991">
    <property type="entry name" value="ArsR-like_HTH"/>
</dbReference>
<feature type="domain" description="HTH arsR-type" evidence="4">
    <location>
        <begin position="6"/>
        <end position="100"/>
    </location>
</feature>
<evidence type="ECO:0000313" key="5">
    <source>
        <dbReference type="EMBL" id="SFF65362.1"/>
    </source>
</evidence>
<dbReference type="SUPFAM" id="SSF46785">
    <property type="entry name" value="Winged helix' DNA-binding domain"/>
    <property type="match status" value="1"/>
</dbReference>
<evidence type="ECO:0000256" key="3">
    <source>
        <dbReference type="ARBA" id="ARBA00023163"/>
    </source>
</evidence>
<dbReference type="InterPro" id="IPR051081">
    <property type="entry name" value="HTH_MetalResp_TranReg"/>
</dbReference>
<dbReference type="EMBL" id="FONV01000016">
    <property type="protein sequence ID" value="SFF65362.1"/>
    <property type="molecule type" value="Genomic_DNA"/>
</dbReference>
<dbReference type="Proteomes" id="UP000199645">
    <property type="component" value="Unassembled WGS sequence"/>
</dbReference>
<keyword evidence="2 5" id="KW-0238">DNA-binding</keyword>
<name>A0A1I2KE81_9ACTN</name>
<dbReference type="RefSeq" id="WP_177320051.1">
    <property type="nucleotide sequence ID" value="NZ_BOMT01000086.1"/>
</dbReference>
<protein>
    <submittedName>
        <fullName evidence="5">DNA-binding transcriptional regulator, ArsR family</fullName>
    </submittedName>
</protein>
<dbReference type="GO" id="GO:0003677">
    <property type="term" value="F:DNA binding"/>
    <property type="evidence" value="ECO:0007669"/>
    <property type="project" value="UniProtKB-KW"/>
</dbReference>
<keyword evidence="1" id="KW-0805">Transcription regulation</keyword>
<dbReference type="PANTHER" id="PTHR33154">
    <property type="entry name" value="TRANSCRIPTIONAL REGULATOR, ARSR FAMILY"/>
    <property type="match status" value="1"/>
</dbReference>
<dbReference type="CDD" id="cd00090">
    <property type="entry name" value="HTH_ARSR"/>
    <property type="match status" value="1"/>
</dbReference>
<evidence type="ECO:0000256" key="1">
    <source>
        <dbReference type="ARBA" id="ARBA00023015"/>
    </source>
</evidence>
<dbReference type="NCBIfam" id="NF033788">
    <property type="entry name" value="HTH_metalloreg"/>
    <property type="match status" value="1"/>
</dbReference>
<dbReference type="Pfam" id="PF01022">
    <property type="entry name" value="HTH_5"/>
    <property type="match status" value="1"/>
</dbReference>
<dbReference type="PRINTS" id="PR00778">
    <property type="entry name" value="HTHARSR"/>
</dbReference>
<dbReference type="Gene3D" id="1.10.10.10">
    <property type="entry name" value="Winged helix-like DNA-binding domain superfamily/Winged helix DNA-binding domain"/>
    <property type="match status" value="1"/>
</dbReference>
<dbReference type="InterPro" id="IPR036390">
    <property type="entry name" value="WH_DNA-bd_sf"/>
</dbReference>
<dbReference type="InterPro" id="IPR001845">
    <property type="entry name" value="HTH_ArsR_DNA-bd_dom"/>
</dbReference>
<proteinExistence type="predicted"/>
<evidence type="ECO:0000256" key="2">
    <source>
        <dbReference type="ARBA" id="ARBA00023125"/>
    </source>
</evidence>
<evidence type="ECO:0000313" key="6">
    <source>
        <dbReference type="Proteomes" id="UP000199645"/>
    </source>
</evidence>
<dbReference type="AlphaFoldDB" id="A0A1I2KE81"/>
<dbReference type="STRING" id="35752.SAMN05421541_116178"/>
<dbReference type="SMART" id="SM00418">
    <property type="entry name" value="HTH_ARSR"/>
    <property type="match status" value="1"/>
</dbReference>
<reference evidence="5 6" key="1">
    <citation type="submission" date="2016-10" db="EMBL/GenBank/DDBJ databases">
        <authorList>
            <person name="de Groot N.N."/>
        </authorList>
    </citation>
    <scope>NUCLEOTIDE SEQUENCE [LARGE SCALE GENOMIC DNA]</scope>
    <source>
        <strain evidence="5 6">DSM 43019</strain>
    </source>
</reference>
<evidence type="ECO:0000259" key="4">
    <source>
        <dbReference type="PROSITE" id="PS50987"/>
    </source>
</evidence>
<keyword evidence="6" id="KW-1185">Reference proteome</keyword>
<gene>
    <name evidence="5" type="ORF">SAMN05421541_116178</name>
</gene>
<sequence>MSADLIDPADLDRAVQVLRGMAYQHRLHILMVLRAGEATPAQLSEVVPAHPTAISHHLRHLADAGLVQRRRQGRRVYYALPSESTGKLIDDLLDFVTGGGGRRSGAAHR</sequence>
<keyword evidence="3" id="KW-0804">Transcription</keyword>
<accession>A0A1I2KE81</accession>
<dbReference type="PANTHER" id="PTHR33154:SF18">
    <property type="entry name" value="ARSENICAL RESISTANCE OPERON REPRESSOR"/>
    <property type="match status" value="1"/>
</dbReference>
<organism evidence="5 6">
    <name type="scientific">Actinoplanes philippinensis</name>
    <dbReference type="NCBI Taxonomy" id="35752"/>
    <lineage>
        <taxon>Bacteria</taxon>
        <taxon>Bacillati</taxon>
        <taxon>Actinomycetota</taxon>
        <taxon>Actinomycetes</taxon>
        <taxon>Micromonosporales</taxon>
        <taxon>Micromonosporaceae</taxon>
        <taxon>Actinoplanes</taxon>
    </lineage>
</organism>